<evidence type="ECO:0000313" key="2">
    <source>
        <dbReference type="EMBL" id="ABC76985.1"/>
    </source>
</evidence>
<dbReference type="SUPFAM" id="SSF51182">
    <property type="entry name" value="RmlC-like cupins"/>
    <property type="match status" value="1"/>
</dbReference>
<gene>
    <name evidence="2" type="ORF">SYN_01359</name>
</gene>
<dbReference type="GO" id="GO:0009298">
    <property type="term" value="P:GDP-mannose biosynthetic process"/>
    <property type="evidence" value="ECO:0007669"/>
    <property type="project" value="TreeGrafter"/>
</dbReference>
<evidence type="ECO:0000259" key="1">
    <source>
        <dbReference type="Pfam" id="PF01050"/>
    </source>
</evidence>
<dbReference type="GO" id="GO:0004475">
    <property type="term" value="F:mannose-1-phosphate guanylyltransferase (GTP) activity"/>
    <property type="evidence" value="ECO:0007669"/>
    <property type="project" value="TreeGrafter"/>
</dbReference>
<dbReference type="Proteomes" id="UP000001933">
    <property type="component" value="Chromosome"/>
</dbReference>
<protein>
    <submittedName>
        <fullName evidence="2">Mannose-6-phosphate isomerase</fullName>
        <ecNumber evidence="2">5.3.1.8</ecNumber>
    </submittedName>
</protein>
<dbReference type="Pfam" id="PF01050">
    <property type="entry name" value="MannoseP_isomer"/>
    <property type="match status" value="1"/>
</dbReference>
<dbReference type="eggNOG" id="COG0662">
    <property type="taxonomic scope" value="Bacteria"/>
</dbReference>
<dbReference type="EMBL" id="CP000252">
    <property type="protein sequence ID" value="ABC76985.1"/>
    <property type="molecule type" value="Genomic_DNA"/>
</dbReference>
<dbReference type="AlphaFoldDB" id="Q2LSC4"/>
<reference evidence="2 3" key="1">
    <citation type="journal article" date="2007" name="Proc. Natl. Acad. Sci. U.S.A.">
        <title>The genome of Syntrophus aciditrophicus: life at the thermodynamic limit of microbial growth.</title>
        <authorList>
            <person name="McInerney M.J."/>
            <person name="Rohlin L."/>
            <person name="Mouttaki H."/>
            <person name="Kim U."/>
            <person name="Krupp R.S."/>
            <person name="Rios-Hernandez L."/>
            <person name="Sieber J."/>
            <person name="Struchtemeyer C.G."/>
            <person name="Bhattacharyya A."/>
            <person name="Campbell J.W."/>
            <person name="Gunsalus R.P."/>
        </authorList>
    </citation>
    <scope>NUCLEOTIDE SEQUENCE [LARGE SCALE GENOMIC DNA]</scope>
    <source>
        <strain evidence="2 3">SB</strain>
    </source>
</reference>
<sequence>MQDYIRGYEMIIQQSGLEDHRPWGFFEILSNAPDHKVKRITVYPGQRLSYQRHFKRCEHWYMISGQAVVTLNDQDMALTSGQAVDLPVQAWHRIWNPGLENTVFIEVQTGEYFGEDDIERLEDDYGRV</sequence>
<dbReference type="InterPro" id="IPR014710">
    <property type="entry name" value="RmlC-like_jellyroll"/>
</dbReference>
<dbReference type="GO" id="GO:0005976">
    <property type="term" value="P:polysaccharide metabolic process"/>
    <property type="evidence" value="ECO:0007669"/>
    <property type="project" value="InterPro"/>
</dbReference>
<accession>Q2LSC4</accession>
<name>Q2LSC4_SYNAS</name>
<dbReference type="EC" id="5.3.1.8" evidence="2"/>
<dbReference type="STRING" id="56780.SYN_01359"/>
<dbReference type="GO" id="GO:0004476">
    <property type="term" value="F:mannose-6-phosphate isomerase activity"/>
    <property type="evidence" value="ECO:0007669"/>
    <property type="project" value="UniProtKB-EC"/>
</dbReference>
<dbReference type="InterPro" id="IPR011051">
    <property type="entry name" value="RmlC_Cupin_sf"/>
</dbReference>
<dbReference type="InParanoid" id="Q2LSC4"/>
<dbReference type="InterPro" id="IPR001538">
    <property type="entry name" value="Man6P_isomerase-2_C"/>
</dbReference>
<dbReference type="HOGENOM" id="CLU_035527_4_3_7"/>
<keyword evidence="3" id="KW-1185">Reference proteome</keyword>
<dbReference type="PANTHER" id="PTHR46390">
    <property type="entry name" value="MANNOSE-1-PHOSPHATE GUANYLYLTRANSFERASE"/>
    <property type="match status" value="1"/>
</dbReference>
<proteinExistence type="predicted"/>
<dbReference type="InterPro" id="IPR051161">
    <property type="entry name" value="Mannose-6P_isomerase_type2"/>
</dbReference>
<keyword evidence="2" id="KW-0413">Isomerase</keyword>
<dbReference type="KEGG" id="sat:SYN_01359"/>
<dbReference type="CDD" id="cd02213">
    <property type="entry name" value="cupin_PMI_typeII_C"/>
    <property type="match status" value="1"/>
</dbReference>
<feature type="domain" description="Mannose-6-phosphate isomerase type II C-terminal" evidence="1">
    <location>
        <begin position="18"/>
        <end position="123"/>
    </location>
</feature>
<organism evidence="2 3">
    <name type="scientific">Syntrophus aciditrophicus (strain SB)</name>
    <dbReference type="NCBI Taxonomy" id="56780"/>
    <lineage>
        <taxon>Bacteria</taxon>
        <taxon>Pseudomonadati</taxon>
        <taxon>Thermodesulfobacteriota</taxon>
        <taxon>Syntrophia</taxon>
        <taxon>Syntrophales</taxon>
        <taxon>Syntrophaceae</taxon>
        <taxon>Syntrophus</taxon>
    </lineage>
</organism>
<dbReference type="PANTHER" id="PTHR46390:SF1">
    <property type="entry name" value="MANNOSE-1-PHOSPHATE GUANYLYLTRANSFERASE"/>
    <property type="match status" value="1"/>
</dbReference>
<evidence type="ECO:0000313" key="3">
    <source>
        <dbReference type="Proteomes" id="UP000001933"/>
    </source>
</evidence>
<dbReference type="Gene3D" id="2.60.120.10">
    <property type="entry name" value="Jelly Rolls"/>
    <property type="match status" value="1"/>
</dbReference>